<evidence type="ECO:0000313" key="4">
    <source>
        <dbReference type="Proteomes" id="UP000204551"/>
    </source>
</evidence>
<gene>
    <name evidence="2" type="ORF">AREALGSMS7_03282</name>
    <name evidence="3" type="ORF">GQ41_1942</name>
</gene>
<reference evidence="2 4" key="1">
    <citation type="submission" date="2017-07" db="EMBL/GenBank/DDBJ databases">
        <title>Genome Sequence of Arenibacter algicola Strain SMS7 Isolated from a culture of the Diatom Skeletonema marinoi.</title>
        <authorList>
            <person name="Topel M."/>
            <person name="Pinder M.I.M."/>
            <person name="Johansson O.N."/>
            <person name="Kourtchenko O."/>
            <person name="Godhe A."/>
            <person name="Clarke A.K."/>
        </authorList>
    </citation>
    <scope>NUCLEOTIDE SEQUENCE [LARGE SCALE GENOMIC DNA]</scope>
    <source>
        <strain evidence="2 4">SMS7</strain>
    </source>
</reference>
<keyword evidence="1" id="KW-0732">Signal</keyword>
<evidence type="ECO:0000313" key="3">
    <source>
        <dbReference type="EMBL" id="TQO37339.1"/>
    </source>
</evidence>
<dbReference type="STRING" id="616991.GCA_000733925_01582"/>
<evidence type="ECO:0000256" key="1">
    <source>
        <dbReference type="SAM" id="SignalP"/>
    </source>
</evidence>
<dbReference type="Proteomes" id="UP000315363">
    <property type="component" value="Unassembled WGS sequence"/>
</dbReference>
<sequence length="122" mass="13357">MKKLFFAVLFMVATLGINAQSGSPEVLKEVKEGDILRIGRPDAPSFKHIDFPRANTIIKNGGIANYKKMEGIKVVVTSIKEKKDGTLQAKIKRTDGGRFFGLHTVVSADLRDALESGELRGI</sequence>
<accession>A0A221UZB6</accession>
<protein>
    <submittedName>
        <fullName evidence="2">Dihydroorotase</fullName>
    </submittedName>
</protein>
<evidence type="ECO:0000313" key="2">
    <source>
        <dbReference type="EMBL" id="ASO06707.1"/>
    </source>
</evidence>
<reference evidence="3 5" key="2">
    <citation type="submission" date="2019-06" db="EMBL/GenBank/DDBJ databases">
        <title>A large-scale integrated study on North Sea by COGITO (Coastal Microbe Genomic &amp; Taxonomic Observatory).</title>
        <authorList>
            <person name="Teeling H."/>
        </authorList>
    </citation>
    <scope>NUCLEOTIDE SEQUENCE [LARGE SCALE GENOMIC DNA]</scope>
    <source>
        <strain evidence="3 5">MAR_2009_79</strain>
    </source>
</reference>
<dbReference type="AlphaFoldDB" id="A0A221UZB6"/>
<organism evidence="2 4">
    <name type="scientific">Arenibacter algicola</name>
    <dbReference type="NCBI Taxonomy" id="616991"/>
    <lineage>
        <taxon>Bacteria</taxon>
        <taxon>Pseudomonadati</taxon>
        <taxon>Bacteroidota</taxon>
        <taxon>Flavobacteriia</taxon>
        <taxon>Flavobacteriales</taxon>
        <taxon>Flavobacteriaceae</taxon>
        <taxon>Arenibacter</taxon>
    </lineage>
</organism>
<dbReference type="EMBL" id="VHIF01000001">
    <property type="protein sequence ID" value="TQO37339.1"/>
    <property type="molecule type" value="Genomic_DNA"/>
</dbReference>
<name>A0A221UZB6_9FLAO</name>
<evidence type="ECO:0000313" key="5">
    <source>
        <dbReference type="Proteomes" id="UP000315363"/>
    </source>
</evidence>
<dbReference type="KEGG" id="aalg:AREALGSMS7_03282"/>
<dbReference type="eggNOG" id="ENOG5032ZBW">
    <property type="taxonomic scope" value="Bacteria"/>
</dbReference>
<dbReference type="EMBL" id="CP022515">
    <property type="protein sequence ID" value="ASO06707.1"/>
    <property type="molecule type" value="Genomic_DNA"/>
</dbReference>
<feature type="signal peptide" evidence="1">
    <location>
        <begin position="1"/>
        <end position="19"/>
    </location>
</feature>
<dbReference type="RefSeq" id="WP_031443352.1">
    <property type="nucleotide sequence ID" value="NZ_CP022515.1"/>
</dbReference>
<dbReference type="Proteomes" id="UP000204551">
    <property type="component" value="Chromosome"/>
</dbReference>
<keyword evidence="5" id="KW-1185">Reference proteome</keyword>
<proteinExistence type="predicted"/>
<feature type="chain" id="PRO_5011225833" evidence="1">
    <location>
        <begin position="20"/>
        <end position="122"/>
    </location>
</feature>